<sequence>MERAMAIDLHAAAGILAAHRLRPGAFPGLPEGLRPADLAEARRLQDAAHDILSDRFGPRIGWKIGCTTPVMQRFLGIPEPCEGGLFQANVQQSPGRFPAAAHHRIGVECEIAVRLSCDLPPGEHGRDALAAAVEAVLPAIEVVDDRYADFAGLGAPTLLADDFFQVGCVLGAPVAGWRGLDLAALSGRMLIDGAEAGRGHGRDVLGHPLNALAWLAGTLARRGRSLKAGEIVLLGSLVQTQWPAPGAHVAIEIEALGRVEMEA</sequence>
<accession>A0A211ZPV5</accession>
<dbReference type="GO" id="GO:0008684">
    <property type="term" value="F:2-oxopent-4-enoate hydratase activity"/>
    <property type="evidence" value="ECO:0007669"/>
    <property type="project" value="TreeGrafter"/>
</dbReference>
<protein>
    <recommendedName>
        <fullName evidence="2">Fumarylacetoacetase-like C-terminal domain-containing protein</fullName>
    </recommendedName>
</protein>
<dbReference type="STRING" id="1122125.GCA_000423185_00276"/>
<dbReference type="Proteomes" id="UP000196655">
    <property type="component" value="Unassembled WGS sequence"/>
</dbReference>
<dbReference type="PANTHER" id="PTHR30143:SF0">
    <property type="entry name" value="2-KETO-4-PENTENOATE HYDRATASE"/>
    <property type="match status" value="1"/>
</dbReference>
<evidence type="ECO:0000313" key="4">
    <source>
        <dbReference type="Proteomes" id="UP000196655"/>
    </source>
</evidence>
<comment type="caution">
    <text evidence="3">The sequence shown here is derived from an EMBL/GenBank/DDBJ whole genome shotgun (WGS) entry which is preliminary data.</text>
</comment>
<gene>
    <name evidence="3" type="ORF">BWR60_10480</name>
</gene>
<dbReference type="PANTHER" id="PTHR30143">
    <property type="entry name" value="ACID HYDRATASE"/>
    <property type="match status" value="1"/>
</dbReference>
<evidence type="ECO:0000313" key="3">
    <source>
        <dbReference type="EMBL" id="OWJ67216.1"/>
    </source>
</evidence>
<name>A0A211ZPV5_9PROT</name>
<evidence type="ECO:0000259" key="2">
    <source>
        <dbReference type="Pfam" id="PF01557"/>
    </source>
</evidence>
<dbReference type="GO" id="GO:0005737">
    <property type="term" value="C:cytoplasm"/>
    <property type="evidence" value="ECO:0007669"/>
    <property type="project" value="TreeGrafter"/>
</dbReference>
<dbReference type="InterPro" id="IPR011234">
    <property type="entry name" value="Fumarylacetoacetase-like_C"/>
</dbReference>
<dbReference type="Pfam" id="PF01557">
    <property type="entry name" value="FAA_hydrolase"/>
    <property type="match status" value="1"/>
</dbReference>
<keyword evidence="1" id="KW-0456">Lyase</keyword>
<dbReference type="AlphaFoldDB" id="A0A211ZPV5"/>
<dbReference type="InterPro" id="IPR036663">
    <property type="entry name" value="Fumarylacetoacetase_C_sf"/>
</dbReference>
<dbReference type="EMBL" id="NHON01000015">
    <property type="protein sequence ID" value="OWJ67216.1"/>
    <property type="molecule type" value="Genomic_DNA"/>
</dbReference>
<keyword evidence="4" id="KW-1185">Reference proteome</keyword>
<reference evidence="4" key="1">
    <citation type="submission" date="2017-05" db="EMBL/GenBank/DDBJ databases">
        <authorList>
            <person name="Macchi M."/>
            <person name="Festa S."/>
            <person name="Coppotelli B.M."/>
            <person name="Morelli I.S."/>
        </authorList>
    </citation>
    <scope>NUCLEOTIDE SEQUENCE [LARGE SCALE GENOMIC DNA]</scope>
    <source>
        <strain evidence="4">I</strain>
    </source>
</reference>
<organism evidence="3 4">
    <name type="scientific">Inquilinus limosus</name>
    <dbReference type="NCBI Taxonomy" id="171674"/>
    <lineage>
        <taxon>Bacteria</taxon>
        <taxon>Pseudomonadati</taxon>
        <taxon>Pseudomonadota</taxon>
        <taxon>Alphaproteobacteria</taxon>
        <taxon>Rhodospirillales</taxon>
        <taxon>Rhodospirillaceae</taxon>
        <taxon>Inquilinus</taxon>
    </lineage>
</organism>
<dbReference type="SUPFAM" id="SSF56529">
    <property type="entry name" value="FAH"/>
    <property type="match status" value="1"/>
</dbReference>
<dbReference type="InterPro" id="IPR050772">
    <property type="entry name" value="Hydratase-Decarb/MhpD_sf"/>
</dbReference>
<feature type="domain" description="Fumarylacetoacetase-like C-terminal" evidence="2">
    <location>
        <begin position="97"/>
        <end position="260"/>
    </location>
</feature>
<dbReference type="Gene3D" id="3.90.850.10">
    <property type="entry name" value="Fumarylacetoacetase-like, C-terminal domain"/>
    <property type="match status" value="1"/>
</dbReference>
<proteinExistence type="predicted"/>
<evidence type="ECO:0000256" key="1">
    <source>
        <dbReference type="ARBA" id="ARBA00023239"/>
    </source>
</evidence>